<feature type="non-terminal residue" evidence="3">
    <location>
        <position position="348"/>
    </location>
</feature>
<comment type="caution">
    <text evidence="3">The sequence shown here is derived from an EMBL/GenBank/DDBJ whole genome shotgun (WGS) entry which is preliminary data.</text>
</comment>
<gene>
    <name evidence="3" type="ORF">MSPICULIGERA_LOCUS15075</name>
</gene>
<dbReference type="Proteomes" id="UP001177023">
    <property type="component" value="Unassembled WGS sequence"/>
</dbReference>
<dbReference type="AlphaFoldDB" id="A0AA36CYK2"/>
<evidence type="ECO:0000256" key="2">
    <source>
        <dbReference type="SAM" id="Phobius"/>
    </source>
</evidence>
<feature type="region of interest" description="Disordered" evidence="1">
    <location>
        <begin position="328"/>
        <end position="348"/>
    </location>
</feature>
<dbReference type="InterPro" id="IPR053220">
    <property type="entry name" value="Nematode_rcpt-like_serp_H"/>
</dbReference>
<sequence length="348" mass="39239">MDPTPYENPRFYFLALRILGIFGTLFNALTTYIILKHSPPVMRTYRYYLVFYQILSSSTSLILPLAKVEMFPPKTVLRLVILWPEGGAGIKAAMSLGMFVGIGFCTANTQCVVFKHNQLLPPHHRLRFHRTTYILLALFHYIGLPAVYLYGFQMGSADLVANSPLRGSILEQYPEYASIFLSPNIWIYNLSAKVPLFGVSIFEFMCILGICMSHQMVFVSALLLHSYHLLKRNTMMSESTKRLQKKLVQNLSMQVSIPGYTIVIPALTLTIATVAEVFVAPALANAMFLLFTCYGPVSSISIIAPSPTYRRKLFSLLARLPSGRDTSLISVEGRTRREPQKNSKRSFK</sequence>
<proteinExistence type="predicted"/>
<feature type="transmembrane region" description="Helical" evidence="2">
    <location>
        <begin position="278"/>
        <end position="304"/>
    </location>
</feature>
<protein>
    <submittedName>
        <fullName evidence="3">Uncharacterized protein</fullName>
    </submittedName>
</protein>
<accession>A0AA36CYK2</accession>
<dbReference type="InterPro" id="IPR019422">
    <property type="entry name" value="7TM_GPCR_serpentine_rcpt_Srh"/>
</dbReference>
<name>A0AA36CYK2_9BILA</name>
<dbReference type="PANTHER" id="PTHR22941">
    <property type="entry name" value="SERPENTINE RECEPTOR"/>
    <property type="match status" value="1"/>
</dbReference>
<keyword evidence="2" id="KW-0812">Transmembrane</keyword>
<keyword evidence="2" id="KW-0472">Membrane</keyword>
<reference evidence="3" key="1">
    <citation type="submission" date="2023-06" db="EMBL/GenBank/DDBJ databases">
        <authorList>
            <person name="Delattre M."/>
        </authorList>
    </citation>
    <scope>NUCLEOTIDE SEQUENCE</scope>
    <source>
        <strain evidence="3">AF72</strain>
    </source>
</reference>
<feature type="transmembrane region" description="Helical" evidence="2">
    <location>
        <begin position="47"/>
        <end position="68"/>
    </location>
</feature>
<dbReference type="Pfam" id="PF10318">
    <property type="entry name" value="7TM_GPCR_Srh"/>
    <property type="match status" value="1"/>
</dbReference>
<feature type="transmembrane region" description="Helical" evidence="2">
    <location>
        <begin position="12"/>
        <end position="35"/>
    </location>
</feature>
<dbReference type="EMBL" id="CATQJA010002647">
    <property type="protein sequence ID" value="CAJ0576788.1"/>
    <property type="molecule type" value="Genomic_DNA"/>
</dbReference>
<organism evidence="3 4">
    <name type="scientific">Mesorhabditis spiculigera</name>
    <dbReference type="NCBI Taxonomy" id="96644"/>
    <lineage>
        <taxon>Eukaryota</taxon>
        <taxon>Metazoa</taxon>
        <taxon>Ecdysozoa</taxon>
        <taxon>Nematoda</taxon>
        <taxon>Chromadorea</taxon>
        <taxon>Rhabditida</taxon>
        <taxon>Rhabditina</taxon>
        <taxon>Rhabditomorpha</taxon>
        <taxon>Rhabditoidea</taxon>
        <taxon>Rhabditidae</taxon>
        <taxon>Mesorhabditinae</taxon>
        <taxon>Mesorhabditis</taxon>
    </lineage>
</organism>
<dbReference type="PANTHER" id="PTHR22941:SF26">
    <property type="entry name" value="SERPENTINE RECEPTOR, CLASS H"/>
    <property type="match status" value="1"/>
</dbReference>
<feature type="transmembrane region" description="Helical" evidence="2">
    <location>
        <begin position="201"/>
        <end position="230"/>
    </location>
</feature>
<feature type="transmembrane region" description="Helical" evidence="2">
    <location>
        <begin position="133"/>
        <end position="152"/>
    </location>
</feature>
<feature type="transmembrane region" description="Helical" evidence="2">
    <location>
        <begin position="88"/>
        <end position="113"/>
    </location>
</feature>
<evidence type="ECO:0000256" key="1">
    <source>
        <dbReference type="SAM" id="MobiDB-lite"/>
    </source>
</evidence>
<evidence type="ECO:0000313" key="4">
    <source>
        <dbReference type="Proteomes" id="UP001177023"/>
    </source>
</evidence>
<feature type="transmembrane region" description="Helical" evidence="2">
    <location>
        <begin position="251"/>
        <end position="272"/>
    </location>
</feature>
<keyword evidence="4" id="KW-1185">Reference proteome</keyword>
<keyword evidence="2" id="KW-1133">Transmembrane helix</keyword>
<evidence type="ECO:0000313" key="3">
    <source>
        <dbReference type="EMBL" id="CAJ0576788.1"/>
    </source>
</evidence>